<dbReference type="EMBL" id="JNBR01000411">
    <property type="protein sequence ID" value="OQR93390.1"/>
    <property type="molecule type" value="Genomic_DNA"/>
</dbReference>
<dbReference type="OrthoDB" id="70763at2759"/>
<organism evidence="1 2">
    <name type="scientific">Achlya hypogyna</name>
    <name type="common">Oomycete</name>
    <name type="synonym">Protoachlya hypogyna</name>
    <dbReference type="NCBI Taxonomy" id="1202772"/>
    <lineage>
        <taxon>Eukaryota</taxon>
        <taxon>Sar</taxon>
        <taxon>Stramenopiles</taxon>
        <taxon>Oomycota</taxon>
        <taxon>Saprolegniomycetes</taxon>
        <taxon>Saprolegniales</taxon>
        <taxon>Achlyaceae</taxon>
        <taxon>Achlya</taxon>
    </lineage>
</organism>
<comment type="caution">
    <text evidence="1">The sequence shown here is derived from an EMBL/GenBank/DDBJ whole genome shotgun (WGS) entry which is preliminary data.</text>
</comment>
<dbReference type="GO" id="GO:0034719">
    <property type="term" value="C:SMN-Sm protein complex"/>
    <property type="evidence" value="ECO:0007669"/>
    <property type="project" value="InterPro"/>
</dbReference>
<evidence type="ECO:0000313" key="2">
    <source>
        <dbReference type="Proteomes" id="UP000243579"/>
    </source>
</evidence>
<reference evidence="1 2" key="1">
    <citation type="journal article" date="2014" name="Genome Biol. Evol.">
        <title>The secreted proteins of Achlya hypogyna and Thraustotheca clavata identify the ancestral oomycete secretome and reveal gene acquisitions by horizontal gene transfer.</title>
        <authorList>
            <person name="Misner I."/>
            <person name="Blouin N."/>
            <person name="Leonard G."/>
            <person name="Richards T.A."/>
            <person name="Lane C.E."/>
        </authorList>
    </citation>
    <scope>NUCLEOTIDE SEQUENCE [LARGE SCALE GENOMIC DNA]</scope>
    <source>
        <strain evidence="1 2">ATCC 48635</strain>
    </source>
</reference>
<gene>
    <name evidence="1" type="ORF">ACHHYP_02582</name>
</gene>
<sequence>MDGHRHASLRYVDIIASKPAVFTLKQSRAVLTGTLGAVNARQTLWGVLNLDTPLGTYPRAVVKAEDLESVETSLSLAEAQRLLRATT</sequence>
<dbReference type="AlphaFoldDB" id="A0A1V9Z6C5"/>
<keyword evidence="2" id="KW-1185">Reference proteome</keyword>
<dbReference type="Proteomes" id="UP000243579">
    <property type="component" value="Unassembled WGS sequence"/>
</dbReference>
<dbReference type="InterPro" id="IPR020338">
    <property type="entry name" value="SMN_gemin7"/>
</dbReference>
<dbReference type="Gene3D" id="2.30.30.100">
    <property type="match status" value="1"/>
</dbReference>
<accession>A0A1V9Z6C5</accession>
<proteinExistence type="predicted"/>
<dbReference type="Pfam" id="PF11095">
    <property type="entry name" value="Gemin7"/>
    <property type="match status" value="1"/>
</dbReference>
<name>A0A1V9Z6C5_ACHHY</name>
<evidence type="ECO:0000313" key="1">
    <source>
        <dbReference type="EMBL" id="OQR93390.1"/>
    </source>
</evidence>
<protein>
    <submittedName>
        <fullName evidence="1">Uncharacterized protein</fullName>
    </submittedName>
</protein>